<name>A0ABT3UWN5_9ACTN</name>
<evidence type="ECO:0000313" key="2">
    <source>
        <dbReference type="EMBL" id="MCX4231969.1"/>
    </source>
</evidence>
<evidence type="ECO:0000256" key="1">
    <source>
        <dbReference type="SAM" id="MobiDB-lite"/>
    </source>
</evidence>
<gene>
    <name evidence="2" type="ORF">K3769_04085</name>
</gene>
<dbReference type="EMBL" id="JAIFZO010000002">
    <property type="protein sequence ID" value="MCX4231969.1"/>
    <property type="molecule type" value="Genomic_DNA"/>
</dbReference>
<keyword evidence="3" id="KW-1185">Reference proteome</keyword>
<dbReference type="RefSeq" id="WP_267025072.1">
    <property type="nucleotide sequence ID" value="NZ_JAIFZO010000002.1"/>
</dbReference>
<dbReference type="Proteomes" id="UP001165590">
    <property type="component" value="Unassembled WGS sequence"/>
</dbReference>
<sequence length="90" mass="9928">MIRRLLRTLALAARTRRPAHGGMPPPRRPGPDTRLAVLSPGRPITDPDEAEALGMTADARRMRERGSAPSEAEGRFPPGFIDHINQSRRP</sequence>
<feature type="region of interest" description="Disordered" evidence="1">
    <location>
        <begin position="13"/>
        <end position="90"/>
    </location>
</feature>
<protein>
    <submittedName>
        <fullName evidence="2">Uncharacterized protein</fullName>
    </submittedName>
</protein>
<organism evidence="2 3">
    <name type="scientific">Streptomyces ortus</name>
    <dbReference type="NCBI Taxonomy" id="2867268"/>
    <lineage>
        <taxon>Bacteria</taxon>
        <taxon>Bacillati</taxon>
        <taxon>Actinomycetota</taxon>
        <taxon>Actinomycetes</taxon>
        <taxon>Kitasatosporales</taxon>
        <taxon>Streptomycetaceae</taxon>
        <taxon>Streptomyces</taxon>
    </lineage>
</organism>
<accession>A0ABT3UWN5</accession>
<proteinExistence type="predicted"/>
<reference evidence="2" key="1">
    <citation type="journal article" date="2022" name="bioRxiv">
        <title>Discovery and biosynthetic assessment of Streptomyces ortus sp nov. isolated from a deep-sea sponge.</title>
        <authorList>
            <person name="Williams S.E."/>
        </authorList>
    </citation>
    <scope>NUCLEOTIDE SEQUENCE</scope>
    <source>
        <strain evidence="2">A15ISP2-DRY2</strain>
    </source>
</reference>
<evidence type="ECO:0000313" key="3">
    <source>
        <dbReference type="Proteomes" id="UP001165590"/>
    </source>
</evidence>
<comment type="caution">
    <text evidence="2">The sequence shown here is derived from an EMBL/GenBank/DDBJ whole genome shotgun (WGS) entry which is preliminary data.</text>
</comment>